<gene>
    <name evidence="1" type="ORF">GCM10010507_28990</name>
</gene>
<comment type="caution">
    <text evidence="1">The sequence shown here is derived from an EMBL/GenBank/DDBJ whole genome shotgun (WGS) entry which is preliminary data.</text>
</comment>
<sequence length="51" mass="5609">MQENKFEQELELGLQELEAMEAPDFWSGFKQGATISLGSLVLYSTVASIAT</sequence>
<reference evidence="1" key="1">
    <citation type="journal article" date="2014" name="Int. J. Syst. Evol. Microbiol.">
        <title>Complete genome sequence of Corynebacterium casei LMG S-19264T (=DSM 44701T), isolated from a smear-ripened cheese.</title>
        <authorList>
            <consortium name="US DOE Joint Genome Institute (JGI-PGF)"/>
            <person name="Walter F."/>
            <person name="Albersmeier A."/>
            <person name="Kalinowski J."/>
            <person name="Ruckert C."/>
        </authorList>
    </citation>
    <scope>NUCLEOTIDE SEQUENCE</scope>
    <source>
        <strain evidence="1">JCM 4633</strain>
    </source>
</reference>
<dbReference type="RefSeq" id="WP_190110179.1">
    <property type="nucleotide sequence ID" value="NZ_BMVB01000008.1"/>
</dbReference>
<evidence type="ECO:0000313" key="2">
    <source>
        <dbReference type="Proteomes" id="UP000646244"/>
    </source>
</evidence>
<dbReference type="EMBL" id="BMVB01000008">
    <property type="protein sequence ID" value="GHC51275.1"/>
    <property type="molecule type" value="Genomic_DNA"/>
</dbReference>
<reference evidence="1" key="2">
    <citation type="submission" date="2020-09" db="EMBL/GenBank/DDBJ databases">
        <authorList>
            <person name="Sun Q."/>
            <person name="Ohkuma M."/>
        </authorList>
    </citation>
    <scope>NUCLEOTIDE SEQUENCE</scope>
    <source>
        <strain evidence="1">JCM 4633</strain>
    </source>
</reference>
<organism evidence="1 2">
    <name type="scientific">Streptomyces cinnamoneus</name>
    <name type="common">Streptoverticillium cinnamoneum</name>
    <dbReference type="NCBI Taxonomy" id="53446"/>
    <lineage>
        <taxon>Bacteria</taxon>
        <taxon>Bacillati</taxon>
        <taxon>Actinomycetota</taxon>
        <taxon>Actinomycetes</taxon>
        <taxon>Kitasatosporales</taxon>
        <taxon>Streptomycetaceae</taxon>
        <taxon>Streptomyces</taxon>
        <taxon>Streptomyces cinnamoneus group</taxon>
    </lineage>
</organism>
<proteinExistence type="predicted"/>
<protein>
    <submittedName>
        <fullName evidence="1">Uncharacterized protein</fullName>
    </submittedName>
</protein>
<name>A0A918WIQ2_STRCJ</name>
<dbReference type="AlphaFoldDB" id="A0A918WIQ2"/>
<dbReference type="Proteomes" id="UP000646244">
    <property type="component" value="Unassembled WGS sequence"/>
</dbReference>
<evidence type="ECO:0000313" key="1">
    <source>
        <dbReference type="EMBL" id="GHC51275.1"/>
    </source>
</evidence>
<dbReference type="NCBIfam" id="NF041808">
    <property type="entry name" value="daptide_123"/>
    <property type="match status" value="1"/>
</dbReference>
<accession>A0A918WIQ2</accession>